<evidence type="ECO:0000256" key="1">
    <source>
        <dbReference type="SAM" id="MobiDB-lite"/>
    </source>
</evidence>
<organism evidence="3 4">
    <name type="scientific">Colletotrichum fioriniae PJ7</name>
    <dbReference type="NCBI Taxonomy" id="1445577"/>
    <lineage>
        <taxon>Eukaryota</taxon>
        <taxon>Fungi</taxon>
        <taxon>Dikarya</taxon>
        <taxon>Ascomycota</taxon>
        <taxon>Pezizomycotina</taxon>
        <taxon>Sordariomycetes</taxon>
        <taxon>Hypocreomycetidae</taxon>
        <taxon>Glomerellales</taxon>
        <taxon>Glomerellaceae</taxon>
        <taxon>Colletotrichum</taxon>
        <taxon>Colletotrichum acutatum species complex</taxon>
    </lineage>
</organism>
<dbReference type="EMBL" id="JARH01000980">
    <property type="protein sequence ID" value="EXF74452.1"/>
    <property type="molecule type" value="Genomic_DNA"/>
</dbReference>
<evidence type="ECO:0000256" key="2">
    <source>
        <dbReference type="SAM" id="Phobius"/>
    </source>
</evidence>
<accession>A0A010Q3T3</accession>
<evidence type="ECO:0000313" key="3">
    <source>
        <dbReference type="EMBL" id="EXF74452.1"/>
    </source>
</evidence>
<gene>
    <name evidence="3" type="ORF">CFIO01_01930</name>
</gene>
<dbReference type="HOGENOM" id="CLU_075627_0_0_1"/>
<feature type="transmembrane region" description="Helical" evidence="2">
    <location>
        <begin position="230"/>
        <end position="253"/>
    </location>
</feature>
<comment type="caution">
    <text evidence="3">The sequence shown here is derived from an EMBL/GenBank/DDBJ whole genome shotgun (WGS) entry which is preliminary data.</text>
</comment>
<keyword evidence="2" id="KW-1133">Transmembrane helix</keyword>
<dbReference type="PANTHER" id="PTHR28297">
    <property type="entry name" value="FUNGAL PROTEIN"/>
    <property type="match status" value="1"/>
</dbReference>
<feature type="transmembrane region" description="Helical" evidence="2">
    <location>
        <begin position="184"/>
        <end position="210"/>
    </location>
</feature>
<sequence length="267" mass="29817">MPFRKHERIADKSFEDNTASTYAGGNSNERISNERVSNESDIEAGVQVKPAGPHRKQPTDSISGHQIFYIFGLDGIGAAVLSGGINFAIAYGMYSTQNIARNPIRLFQLPNTLAGDAVVTMIIQTTMTWFIELFLANRDMKNGSVRPIGFIEEPSQPFMRWFMMLNLEDTRHTKSRLSVFAEHLIRIGLIFVVSFFLLWPASVGILTVIGTRGSGNDWDWYFQSKWAPEAFKGILGGLLGLLTTPFMASFWLVKEGWSLKRGGTLLS</sequence>
<feature type="transmembrane region" description="Helical" evidence="2">
    <location>
        <begin position="67"/>
        <end position="93"/>
    </location>
</feature>
<evidence type="ECO:0008006" key="5">
    <source>
        <dbReference type="Google" id="ProtNLM"/>
    </source>
</evidence>
<keyword evidence="4" id="KW-1185">Reference proteome</keyword>
<dbReference type="PANTHER" id="PTHR28297:SF1">
    <property type="entry name" value="FUNGAL PROTEIN"/>
    <property type="match status" value="1"/>
</dbReference>
<feature type="transmembrane region" description="Helical" evidence="2">
    <location>
        <begin position="113"/>
        <end position="136"/>
    </location>
</feature>
<feature type="compositionally biased region" description="Polar residues" evidence="1">
    <location>
        <begin position="16"/>
        <end position="30"/>
    </location>
</feature>
<reference evidence="3 4" key="1">
    <citation type="submission" date="2014-02" db="EMBL/GenBank/DDBJ databases">
        <title>The genome sequence of Colletotrichum fioriniae PJ7.</title>
        <authorList>
            <person name="Baroncelli R."/>
            <person name="Thon M.R."/>
        </authorList>
    </citation>
    <scope>NUCLEOTIDE SEQUENCE [LARGE SCALE GENOMIC DNA]</scope>
    <source>
        <strain evidence="3 4">PJ7</strain>
    </source>
</reference>
<dbReference type="KEGG" id="cfj:CFIO01_01930"/>
<dbReference type="OrthoDB" id="15595at2759"/>
<keyword evidence="2" id="KW-0812">Transmembrane</keyword>
<name>A0A010Q3T3_9PEZI</name>
<evidence type="ECO:0000313" key="4">
    <source>
        <dbReference type="Proteomes" id="UP000020467"/>
    </source>
</evidence>
<protein>
    <recommendedName>
        <fullName evidence="5">Yhl026c-like protein</fullName>
    </recommendedName>
</protein>
<dbReference type="eggNOG" id="ENOG502S4IY">
    <property type="taxonomic scope" value="Eukaryota"/>
</dbReference>
<dbReference type="AlphaFoldDB" id="A0A010Q3T3"/>
<feature type="region of interest" description="Disordered" evidence="1">
    <location>
        <begin position="1"/>
        <end position="60"/>
    </location>
</feature>
<dbReference type="Proteomes" id="UP000020467">
    <property type="component" value="Unassembled WGS sequence"/>
</dbReference>
<dbReference type="Pfam" id="PF10445">
    <property type="entry name" value="DUF2456"/>
    <property type="match status" value="1"/>
</dbReference>
<dbReference type="InterPro" id="IPR018852">
    <property type="entry name" value="DUF2456"/>
</dbReference>
<keyword evidence="2" id="KW-0472">Membrane</keyword>
<proteinExistence type="predicted"/>